<dbReference type="EMBL" id="LLFE01000025">
    <property type="protein sequence ID" value="KQD21345.1"/>
    <property type="molecule type" value="Genomic_DNA"/>
</dbReference>
<dbReference type="AlphaFoldDB" id="A0A3R9RGW5"/>
<dbReference type="EMBL" id="JARTMM010000027">
    <property type="protein sequence ID" value="MDK4881806.1"/>
    <property type="molecule type" value="Genomic_DNA"/>
</dbReference>
<reference evidence="1 4" key="1">
    <citation type="submission" date="2015-10" db="EMBL/GenBank/DDBJ databases">
        <title>The utility of whole genome sequencing in characterizing Acinetobacter epidemiology and analyzing hospital outbreaks.</title>
        <authorList>
            <person name="Ozer E.A."/>
            <person name="Fitzpatrick M.A."/>
            <person name="Hauser A.R."/>
        </authorList>
    </citation>
    <scope>NUCLEOTIDE SEQUENCE [LARGE SCALE GENOMIC DNA]</scope>
    <source>
        <strain evidence="1 4">ABBL059</strain>
    </source>
</reference>
<evidence type="ECO:0000313" key="1">
    <source>
        <dbReference type="EMBL" id="KQD21345.1"/>
    </source>
</evidence>
<reference evidence="3 5" key="2">
    <citation type="journal article" date="2023" name="Nat. Commun.">
        <title>Genomic dissection of endemic carbapenem resistance reveals metallo-beta-lactamase dissemination through clonal, plasmid and integron transfer.</title>
        <authorList>
            <person name="Macesic N."/>
            <person name="Hawkey J."/>
            <person name="Vezina B."/>
            <person name="Wisniewski J.A."/>
            <person name="Cottingham H."/>
            <person name="Blakeway L.V."/>
            <person name="Harshegyi T."/>
            <person name="Pragastis K."/>
            <person name="Badoordeen G.Z."/>
            <person name="Dennison A."/>
            <person name="Spelman D.W."/>
            <person name="Jenney A.W.J."/>
            <person name="Peleg A.Y."/>
        </authorList>
    </citation>
    <scope>NUCLEOTIDE SEQUENCE [LARGE SCALE GENOMIC DNA]</scope>
    <source>
        <strain evidence="3 5">CPO519</strain>
    </source>
</reference>
<evidence type="ECO:0000313" key="3">
    <source>
        <dbReference type="EMBL" id="MEC5498856.1"/>
    </source>
</evidence>
<reference evidence="2" key="3">
    <citation type="submission" date="2023-01" db="EMBL/GenBank/DDBJ databases">
        <title>Genomic dissection of endemic carbapenem resistance: metallo-beta-lactamase gene dissemination through clonal, plasmid and integron transfer pathways.</title>
        <authorList>
            <person name="Macesic N."/>
        </authorList>
    </citation>
    <scope>NUCLEOTIDE SEQUENCE</scope>
    <source>
        <strain evidence="2">CPO519</strain>
    </source>
</reference>
<evidence type="ECO:0000313" key="4">
    <source>
        <dbReference type="Proteomes" id="UP000051322"/>
    </source>
</evidence>
<reference evidence="3" key="4">
    <citation type="submission" date="2024-01" db="EMBL/GenBank/DDBJ databases">
        <authorList>
            <person name="Macesic N."/>
        </authorList>
    </citation>
    <scope>NUCLEOTIDE SEQUENCE</scope>
    <source>
        <strain evidence="3">CPO519</strain>
    </source>
</reference>
<dbReference type="RefSeq" id="WP_024435960.1">
    <property type="nucleotide sequence ID" value="NZ_JANBNJ010000067.1"/>
</dbReference>
<protein>
    <submittedName>
        <fullName evidence="1">Uncharacterized protein</fullName>
    </submittedName>
</protein>
<proteinExistence type="predicted"/>
<sequence length="60" mass="7013">MLIPLDPENDWKNKIADQILKDLLDIHKIQGNSIKKMKADQNGVFYVEEEISIDDLLKQF</sequence>
<gene>
    <name evidence="1" type="ORF">APD06_06875</name>
    <name evidence="3" type="ORF">P9867_021140</name>
    <name evidence="2" type="ORF">P9867_08845</name>
</gene>
<organism evidence="1 4">
    <name type="scientific">Acinetobacter baumannii</name>
    <dbReference type="NCBI Taxonomy" id="470"/>
    <lineage>
        <taxon>Bacteria</taxon>
        <taxon>Pseudomonadati</taxon>
        <taxon>Pseudomonadota</taxon>
        <taxon>Gammaproteobacteria</taxon>
        <taxon>Moraxellales</taxon>
        <taxon>Moraxellaceae</taxon>
        <taxon>Acinetobacter</taxon>
        <taxon>Acinetobacter calcoaceticus/baumannii complex</taxon>
    </lineage>
</organism>
<dbReference type="Proteomes" id="UP001174156">
    <property type="component" value="Unassembled WGS sequence"/>
</dbReference>
<evidence type="ECO:0000313" key="2">
    <source>
        <dbReference type="EMBL" id="MDK4881806.1"/>
    </source>
</evidence>
<name>A0A3R9RGW5_ACIBA</name>
<accession>A0A3R9RGW5</accession>
<dbReference type="EMBL" id="JARTMM020000003">
    <property type="protein sequence ID" value="MEC5498856.1"/>
    <property type="molecule type" value="Genomic_DNA"/>
</dbReference>
<dbReference type="Proteomes" id="UP000051322">
    <property type="component" value="Unassembled WGS sequence"/>
</dbReference>
<evidence type="ECO:0000313" key="5">
    <source>
        <dbReference type="Proteomes" id="UP001174156"/>
    </source>
</evidence>
<comment type="caution">
    <text evidence="1">The sequence shown here is derived from an EMBL/GenBank/DDBJ whole genome shotgun (WGS) entry which is preliminary data.</text>
</comment>